<proteinExistence type="predicted"/>
<feature type="transmembrane region" description="Helical" evidence="1">
    <location>
        <begin position="31"/>
        <end position="48"/>
    </location>
</feature>
<dbReference type="Proteomes" id="UP000515135">
    <property type="component" value="Unplaced"/>
</dbReference>
<name>A0A6P4Y658_BRABE</name>
<keyword evidence="1" id="KW-0472">Membrane</keyword>
<dbReference type="RefSeq" id="XP_019624510.1">
    <property type="nucleotide sequence ID" value="XM_019768951.1"/>
</dbReference>
<gene>
    <name evidence="3" type="primary">LOC109470170</name>
</gene>
<feature type="transmembrane region" description="Helical" evidence="1">
    <location>
        <begin position="212"/>
        <end position="233"/>
    </location>
</feature>
<evidence type="ECO:0000313" key="3">
    <source>
        <dbReference type="RefSeq" id="XP_019624510.1"/>
    </source>
</evidence>
<keyword evidence="1" id="KW-0812">Transmembrane</keyword>
<keyword evidence="1" id="KW-1133">Transmembrane helix</keyword>
<accession>A0A6P4Y658</accession>
<dbReference type="PANTHER" id="PTHR31663:SF6">
    <property type="entry name" value="COILED-COIL DOMAIN-CONTAINING PROTEIN 3-LIKE"/>
    <property type="match status" value="1"/>
</dbReference>
<keyword evidence="2" id="KW-1185">Reference proteome</keyword>
<evidence type="ECO:0000256" key="1">
    <source>
        <dbReference type="SAM" id="Phobius"/>
    </source>
</evidence>
<dbReference type="KEGG" id="bbel:109470170"/>
<dbReference type="OrthoDB" id="10052742at2759"/>
<organism evidence="2 3">
    <name type="scientific">Branchiostoma belcheri</name>
    <name type="common">Amphioxus</name>
    <dbReference type="NCBI Taxonomy" id="7741"/>
    <lineage>
        <taxon>Eukaryota</taxon>
        <taxon>Metazoa</taxon>
        <taxon>Chordata</taxon>
        <taxon>Cephalochordata</taxon>
        <taxon>Leptocardii</taxon>
        <taxon>Amphioxiformes</taxon>
        <taxon>Branchiostomatidae</taxon>
        <taxon>Branchiostoma</taxon>
    </lineage>
</organism>
<dbReference type="GeneID" id="109470170"/>
<reference evidence="3" key="1">
    <citation type="submission" date="2025-08" db="UniProtKB">
        <authorList>
            <consortium name="RefSeq"/>
        </authorList>
    </citation>
    <scope>IDENTIFICATION</scope>
    <source>
        <tissue evidence="3">Gonad</tissue>
    </source>
</reference>
<sequence>MEFDHVSVVVPCSCQKNRQIVIETIEAEQKMSSFSLLAVGGVVVLLFVPNTHGQCTKIDWRPIPFTQRLMQPAAEIVVHAKVLNKTQTPGYEEMWPQTYTGLLEVYCVLKGGPLQYNITVVELGILYPCSSTEVDIDEEYILLLKWQKEGVLVPFEANLQTAALPATQDNLDMVARTCGLPDFTLPLGVARNALALRGCPTRRRDQCVPTGAASHFVMSTTFSLMCALLTYAFGRL</sequence>
<evidence type="ECO:0000313" key="2">
    <source>
        <dbReference type="Proteomes" id="UP000515135"/>
    </source>
</evidence>
<dbReference type="PANTHER" id="PTHR31663">
    <property type="entry name" value="COILED-COIL DOMAIN-CONTAINING PROTEIN 3"/>
    <property type="match status" value="1"/>
</dbReference>
<dbReference type="InterPro" id="IPR040311">
    <property type="entry name" value="CCDC3"/>
</dbReference>
<dbReference type="AlphaFoldDB" id="A0A6P4Y658"/>
<protein>
    <submittedName>
        <fullName evidence="3">Uncharacterized protein LOC109470170 isoform X1</fullName>
    </submittedName>
</protein>